<dbReference type="GO" id="GO:0005525">
    <property type="term" value="F:GTP binding"/>
    <property type="evidence" value="ECO:0007669"/>
    <property type="project" value="UniProtKB-UniRule"/>
</dbReference>
<keyword evidence="4 10" id="KW-0677">Repeat</keyword>
<dbReference type="PROSITE" id="PS51712">
    <property type="entry name" value="G_ENGA"/>
    <property type="match status" value="1"/>
</dbReference>
<dbReference type="NCBIfam" id="TIGR00231">
    <property type="entry name" value="small_GTP"/>
    <property type="match status" value="2"/>
</dbReference>
<dbReference type="NCBIfam" id="TIGR03594">
    <property type="entry name" value="GTPase_EngA"/>
    <property type="match status" value="1"/>
</dbReference>
<keyword evidence="6 8" id="KW-0342">GTP-binding</keyword>
<dbReference type="PRINTS" id="PR00326">
    <property type="entry name" value="GTP1OBG"/>
</dbReference>
<comment type="subunit">
    <text evidence="8">Associates with the 50S ribosomal subunit.</text>
</comment>
<proteinExistence type="inferred from homology"/>
<dbReference type="FunFam" id="3.30.300.20:FF:000004">
    <property type="entry name" value="GTPase Der"/>
    <property type="match status" value="1"/>
</dbReference>
<dbReference type="InterPro" id="IPR015946">
    <property type="entry name" value="KH_dom-like_a/b"/>
</dbReference>
<dbReference type="Pfam" id="PF14714">
    <property type="entry name" value="KH_dom-like"/>
    <property type="match status" value="1"/>
</dbReference>
<evidence type="ECO:0000256" key="10">
    <source>
        <dbReference type="RuleBase" id="RU004481"/>
    </source>
</evidence>
<dbReference type="GO" id="GO:0043022">
    <property type="term" value="F:ribosome binding"/>
    <property type="evidence" value="ECO:0007669"/>
    <property type="project" value="TreeGrafter"/>
</dbReference>
<dbReference type="InterPro" id="IPR005225">
    <property type="entry name" value="Small_GTP-bd"/>
</dbReference>
<reference evidence="13" key="1">
    <citation type="submission" date="2012-04" db="EMBL/GenBank/DDBJ databases">
        <title>Complete genome sequence of Helicobacter cetorum strain MIT 00-7128.</title>
        <authorList>
            <person name="Kersulyte D."/>
            <person name="Berg D.E."/>
        </authorList>
    </citation>
    <scope>NUCLEOTIDE SEQUENCE [LARGE SCALE GENOMIC DNA]</scope>
    <source>
        <strain evidence="13">MIT 00-7128</strain>
    </source>
</reference>
<feature type="binding site" evidence="8">
    <location>
        <begin position="216"/>
        <end position="223"/>
    </location>
    <ligand>
        <name>GTP</name>
        <dbReference type="ChEBI" id="CHEBI:37565"/>
        <label>2</label>
    </ligand>
</feature>
<dbReference type="InterPro" id="IPR006073">
    <property type="entry name" value="GTP-bd"/>
</dbReference>
<dbReference type="InterPro" id="IPR032859">
    <property type="entry name" value="KH_dom-like"/>
</dbReference>
<dbReference type="HAMAP" id="MF_00195">
    <property type="entry name" value="GTPase_Der"/>
    <property type="match status" value="1"/>
</dbReference>
<feature type="domain" description="EngA-type G" evidence="11">
    <location>
        <begin position="210"/>
        <end position="381"/>
    </location>
</feature>
<evidence type="ECO:0000259" key="11">
    <source>
        <dbReference type="PROSITE" id="PS51712"/>
    </source>
</evidence>
<evidence type="ECO:0000256" key="4">
    <source>
        <dbReference type="ARBA" id="ARBA00022737"/>
    </source>
</evidence>
<dbReference type="Pfam" id="PF01926">
    <property type="entry name" value="MMR_HSR1"/>
    <property type="match status" value="2"/>
</dbReference>
<dbReference type="eggNOG" id="COG1160">
    <property type="taxonomic scope" value="Bacteria"/>
</dbReference>
<evidence type="ECO:0000256" key="1">
    <source>
        <dbReference type="ARBA" id="ARBA00008279"/>
    </source>
</evidence>
<dbReference type="STRING" id="182217.HCW_07240"/>
<evidence type="ECO:0000256" key="3">
    <source>
        <dbReference type="ARBA" id="ARBA00022517"/>
    </source>
</evidence>
<dbReference type="HOGENOM" id="CLU_016077_6_2_7"/>
<dbReference type="GO" id="GO:0042254">
    <property type="term" value="P:ribosome biogenesis"/>
    <property type="evidence" value="ECO:0007669"/>
    <property type="project" value="UniProtKB-KW"/>
</dbReference>
<dbReference type="CDD" id="cd01895">
    <property type="entry name" value="EngA2"/>
    <property type="match status" value="1"/>
</dbReference>
<dbReference type="InterPro" id="IPR016484">
    <property type="entry name" value="GTPase_Der"/>
</dbReference>
<feature type="binding site" evidence="8">
    <location>
        <begin position="263"/>
        <end position="267"/>
    </location>
    <ligand>
        <name>GTP</name>
        <dbReference type="ChEBI" id="CHEBI:37565"/>
        <label>2</label>
    </ligand>
</feature>
<dbReference type="RefSeq" id="WP_014661573.1">
    <property type="nucleotide sequence ID" value="NC_017737.1"/>
</dbReference>
<feature type="binding site" evidence="8">
    <location>
        <begin position="123"/>
        <end position="126"/>
    </location>
    <ligand>
        <name>GTP</name>
        <dbReference type="ChEBI" id="CHEBI:37565"/>
        <label>1</label>
    </ligand>
</feature>
<dbReference type="InterPro" id="IPR027417">
    <property type="entry name" value="P-loop_NTPase"/>
</dbReference>
<feature type="binding site" evidence="8">
    <location>
        <begin position="15"/>
        <end position="22"/>
    </location>
    <ligand>
        <name>GTP</name>
        <dbReference type="ChEBI" id="CHEBI:37565"/>
        <label>1</label>
    </ligand>
</feature>
<sequence length="473" mass="53679">MKKHNKTLKTIAILGQPNVGKSSLFNRLAKERIAITSDFAGTTRDINKRKILLNEKEVEILDTGGIHKDAILSKEIKAINLKAAQMSDLILYVVDGKTIPEDSDIKLFREIFKINPNCFLVINKIDNDKEKEKAYAFASFGVSSHRSFNISVSHNRGINALINAILLELNLLVNLEEDDDLDILESLEVPTINENLENEELEDENEEEIIQVGIIGRVNVGKSSLLNALTQKERSIVSNLAGTTIDPIDETILVNNQKICFVDTAGIRHRGKIEGIEKYALERTKKALEKSHIVLLVLDVSAPFVELDEKISSLADKHSLGIILILNKWDIRYAPYEEIIATLKRKFRFLEYAPIITTSCLESRHINEIKTKILEVYEQFSKRIPTSLLNQTILKATQRHPLPSDHGKLVKIYYATQFATKPPQFSIVMNRPKSLHFSYKRYLINTLRKEFNFLGTPLIINAKDKKGANKEQN</sequence>
<comment type="similarity">
    <text evidence="1 8 9 10">Belongs to the TRAFAC class TrmE-Era-EngA-EngB-Septin-like GTPase superfamily. EngA (Der) GTPase family.</text>
</comment>
<dbReference type="EMBL" id="CP003479">
    <property type="protein sequence ID" value="AFI04706.1"/>
    <property type="molecule type" value="Genomic_DNA"/>
</dbReference>
<dbReference type="SUPFAM" id="SSF52540">
    <property type="entry name" value="P-loop containing nucleoside triphosphate hydrolases"/>
    <property type="match status" value="2"/>
</dbReference>
<dbReference type="FunFam" id="3.40.50.300:FF:000494">
    <property type="entry name" value="tRNA modification GTPase MnmE"/>
    <property type="match status" value="1"/>
</dbReference>
<feature type="binding site" evidence="8">
    <location>
        <begin position="62"/>
        <end position="66"/>
    </location>
    <ligand>
        <name>GTP</name>
        <dbReference type="ChEBI" id="CHEBI:37565"/>
        <label>1</label>
    </ligand>
</feature>
<name>I0EP37_HELC0</name>
<dbReference type="KEGG" id="hce:HCW_07240"/>
<dbReference type="Proteomes" id="UP000005010">
    <property type="component" value="Chromosome"/>
</dbReference>
<keyword evidence="13" id="KW-1185">Reference proteome</keyword>
<evidence type="ECO:0000256" key="8">
    <source>
        <dbReference type="HAMAP-Rule" id="MF_00195"/>
    </source>
</evidence>
<accession>I0EP37</accession>
<evidence type="ECO:0000256" key="6">
    <source>
        <dbReference type="ARBA" id="ARBA00023134"/>
    </source>
</evidence>
<evidence type="ECO:0000313" key="13">
    <source>
        <dbReference type="Proteomes" id="UP000005010"/>
    </source>
</evidence>
<feature type="binding site" evidence="8">
    <location>
        <begin position="327"/>
        <end position="330"/>
    </location>
    <ligand>
        <name>GTP</name>
        <dbReference type="ChEBI" id="CHEBI:37565"/>
        <label>2</label>
    </ligand>
</feature>
<dbReference type="Gene3D" id="3.30.300.20">
    <property type="match status" value="1"/>
</dbReference>
<dbReference type="Gene3D" id="3.40.50.300">
    <property type="entry name" value="P-loop containing nucleotide triphosphate hydrolases"/>
    <property type="match status" value="2"/>
</dbReference>
<dbReference type="PANTHER" id="PTHR43834:SF6">
    <property type="entry name" value="GTPASE DER"/>
    <property type="match status" value="1"/>
</dbReference>
<dbReference type="AlphaFoldDB" id="I0EP37"/>
<dbReference type="PANTHER" id="PTHR43834">
    <property type="entry name" value="GTPASE DER"/>
    <property type="match status" value="1"/>
</dbReference>
<evidence type="ECO:0000256" key="5">
    <source>
        <dbReference type="ARBA" id="ARBA00022741"/>
    </source>
</evidence>
<evidence type="ECO:0000256" key="7">
    <source>
        <dbReference type="ARBA" id="ARBA00032345"/>
    </source>
</evidence>
<evidence type="ECO:0000313" key="12">
    <source>
        <dbReference type="EMBL" id="AFI04706.1"/>
    </source>
</evidence>
<dbReference type="InterPro" id="IPR031166">
    <property type="entry name" value="G_ENGA"/>
</dbReference>
<keyword evidence="5 8" id="KW-0547">Nucleotide-binding</keyword>
<protein>
    <recommendedName>
        <fullName evidence="2 8">GTPase Der</fullName>
    </recommendedName>
    <alternativeName>
        <fullName evidence="7 8">GTP-binding protein EngA</fullName>
    </alternativeName>
</protein>
<keyword evidence="3 8" id="KW-0690">Ribosome biogenesis</keyword>
<comment type="function">
    <text evidence="8 10">GTPase that plays an essential role in the late steps of ribosome biogenesis.</text>
</comment>
<organism evidence="12 13">
    <name type="scientific">Helicobacter cetorum (strain ATCC BAA-429 / MIT 00-7128)</name>
    <dbReference type="NCBI Taxonomy" id="182217"/>
    <lineage>
        <taxon>Bacteria</taxon>
        <taxon>Pseudomonadati</taxon>
        <taxon>Campylobacterota</taxon>
        <taxon>Epsilonproteobacteria</taxon>
        <taxon>Campylobacterales</taxon>
        <taxon>Helicobacteraceae</taxon>
        <taxon>Helicobacter</taxon>
    </lineage>
</organism>
<dbReference type="CDD" id="cd01894">
    <property type="entry name" value="EngA1"/>
    <property type="match status" value="1"/>
</dbReference>
<evidence type="ECO:0000256" key="9">
    <source>
        <dbReference type="PROSITE-ProRule" id="PRU01049"/>
    </source>
</evidence>
<gene>
    <name evidence="8" type="primary">der</name>
    <name evidence="12" type="ordered locus">HCW_07240</name>
</gene>
<dbReference type="PATRIC" id="fig|182217.3.peg.1530"/>
<dbReference type="PIRSF" id="PIRSF006485">
    <property type="entry name" value="GTP-binding_EngA"/>
    <property type="match status" value="1"/>
</dbReference>
<evidence type="ECO:0000256" key="2">
    <source>
        <dbReference type="ARBA" id="ARBA00020953"/>
    </source>
</evidence>